<sequence>MNKAQLKELLIQALEHERGGVEVYTTAVECAVNEDLKEEWQKYLGETRRHVEVLTGVFESLGLDIEEDSPGRRIVHDLGQSLVAAMQAALQAGQPEAAELVACECVVLAETKDHLNWELLGRCADKLRGAEAKILQSAAEEVEDQEDEHLYHTRGWCRELWIASLGMKAVLPPPEEKKQVKTAIGASRAEHSRDQMLKH</sequence>
<keyword evidence="3" id="KW-1185">Reference proteome</keyword>
<dbReference type="EMBL" id="PSNW01000006">
    <property type="protein sequence ID" value="PPE73550.1"/>
    <property type="molecule type" value="Genomic_DNA"/>
</dbReference>
<dbReference type="CDD" id="cd00657">
    <property type="entry name" value="Ferritin_like"/>
    <property type="match status" value="1"/>
</dbReference>
<comment type="caution">
    <text evidence="2">The sequence shown here is derived from an EMBL/GenBank/DDBJ whole genome shotgun (WGS) entry which is preliminary data.</text>
</comment>
<feature type="compositionally biased region" description="Basic and acidic residues" evidence="1">
    <location>
        <begin position="188"/>
        <end position="199"/>
    </location>
</feature>
<feature type="region of interest" description="Disordered" evidence="1">
    <location>
        <begin position="175"/>
        <end position="199"/>
    </location>
</feature>
<dbReference type="InterPro" id="IPR009078">
    <property type="entry name" value="Ferritin-like_SF"/>
</dbReference>
<accession>A0A2S5TEY4</accession>
<dbReference type="RefSeq" id="WP_104230612.1">
    <property type="nucleotide sequence ID" value="NZ_PSNW01000006.1"/>
</dbReference>
<dbReference type="SUPFAM" id="SSF47240">
    <property type="entry name" value="Ferritin-like"/>
    <property type="match status" value="1"/>
</dbReference>
<evidence type="ECO:0000256" key="1">
    <source>
        <dbReference type="SAM" id="MobiDB-lite"/>
    </source>
</evidence>
<evidence type="ECO:0008006" key="4">
    <source>
        <dbReference type="Google" id="ProtNLM"/>
    </source>
</evidence>
<protein>
    <recommendedName>
        <fullName evidence="4">DUF892 domain-containing protein</fullName>
    </recommendedName>
</protein>
<dbReference type="OrthoDB" id="5983475at2"/>
<evidence type="ECO:0000313" key="3">
    <source>
        <dbReference type="Proteomes" id="UP000238220"/>
    </source>
</evidence>
<name>A0A2S5TEY4_9GAMM</name>
<evidence type="ECO:0000313" key="2">
    <source>
        <dbReference type="EMBL" id="PPE73550.1"/>
    </source>
</evidence>
<gene>
    <name evidence="2" type="ORF">C3942_12155</name>
</gene>
<reference evidence="2 3" key="1">
    <citation type="submission" date="2018-02" db="EMBL/GenBank/DDBJ databases">
        <title>Genome sequencing of Solimonas sp. HR-BB.</title>
        <authorList>
            <person name="Lee Y."/>
            <person name="Jeon C.O."/>
        </authorList>
    </citation>
    <scope>NUCLEOTIDE SEQUENCE [LARGE SCALE GENOMIC DNA]</scope>
    <source>
        <strain evidence="2 3">HR-BB</strain>
    </source>
</reference>
<proteinExistence type="predicted"/>
<organism evidence="2 3">
    <name type="scientific">Solimonas fluminis</name>
    <dbReference type="NCBI Taxonomy" id="2086571"/>
    <lineage>
        <taxon>Bacteria</taxon>
        <taxon>Pseudomonadati</taxon>
        <taxon>Pseudomonadota</taxon>
        <taxon>Gammaproteobacteria</taxon>
        <taxon>Nevskiales</taxon>
        <taxon>Nevskiaceae</taxon>
        <taxon>Solimonas</taxon>
    </lineage>
</organism>
<dbReference type="Proteomes" id="UP000238220">
    <property type="component" value="Unassembled WGS sequence"/>
</dbReference>
<dbReference type="AlphaFoldDB" id="A0A2S5TEY4"/>
<dbReference type="Gene3D" id="1.20.120.660">
    <property type="entry name" value="IL-4 antagonist (De novo design) like domain"/>
    <property type="match status" value="1"/>
</dbReference>